<accession>A0AAE2ZKG1</accession>
<evidence type="ECO:0000256" key="1">
    <source>
        <dbReference type="SAM" id="MobiDB-lite"/>
    </source>
</evidence>
<feature type="compositionally biased region" description="Polar residues" evidence="1">
    <location>
        <begin position="198"/>
        <end position="211"/>
    </location>
</feature>
<gene>
    <name evidence="2" type="ORF">K1W69_03465</name>
</gene>
<protein>
    <submittedName>
        <fullName evidence="2">Uncharacterized protein</fullName>
    </submittedName>
</protein>
<sequence>MTADHIARRNRANSAKSTGPRTPEGKAVVAGNARRHGATAKPDRARVGLWLRIILGRPDLTLADFIPCDERRFRALALAEAEARLESCERALRDFEAGRNLAAPYPDHCDGAELVKRALAGESLTRSEDRRVMSLITALFDPRMARRMEDPGRLLRRYRNEARARRKKAFKAWIDCPAEAETPPPDTPDEPQNPDFPKQSQIAETPKSGVSRNKARFASFLTLRNDINNLNEYIHSTTHRNPIPGSALSNEKRFSGPSPG</sequence>
<feature type="region of interest" description="Disordered" evidence="1">
    <location>
        <begin position="1"/>
        <end position="27"/>
    </location>
</feature>
<name>A0AAE2ZKG1_9HYPH</name>
<keyword evidence="3" id="KW-1185">Reference proteome</keyword>
<feature type="region of interest" description="Disordered" evidence="1">
    <location>
        <begin position="236"/>
        <end position="260"/>
    </location>
</feature>
<organism evidence="2 3">
    <name type="scientific">Flavimaribacter sediminis</name>
    <dbReference type="NCBI Taxonomy" id="2865987"/>
    <lineage>
        <taxon>Bacteria</taxon>
        <taxon>Pseudomonadati</taxon>
        <taxon>Pseudomonadota</taxon>
        <taxon>Alphaproteobacteria</taxon>
        <taxon>Hyphomicrobiales</taxon>
        <taxon>Rhizobiaceae</taxon>
        <taxon>Flavimaribacter</taxon>
    </lineage>
</organism>
<proteinExistence type="predicted"/>
<feature type="region of interest" description="Disordered" evidence="1">
    <location>
        <begin position="176"/>
        <end position="213"/>
    </location>
</feature>
<dbReference type="EMBL" id="JAICBX010000001">
    <property type="protein sequence ID" value="MBW8636235.1"/>
    <property type="molecule type" value="Genomic_DNA"/>
</dbReference>
<dbReference type="AlphaFoldDB" id="A0AAE2ZKG1"/>
<evidence type="ECO:0000313" key="3">
    <source>
        <dbReference type="Proteomes" id="UP001196509"/>
    </source>
</evidence>
<evidence type="ECO:0000313" key="2">
    <source>
        <dbReference type="EMBL" id="MBW8636235.1"/>
    </source>
</evidence>
<dbReference type="RefSeq" id="WP_220226936.1">
    <property type="nucleotide sequence ID" value="NZ_JAICBX010000001.1"/>
</dbReference>
<comment type="caution">
    <text evidence="2">The sequence shown here is derived from an EMBL/GenBank/DDBJ whole genome shotgun (WGS) entry which is preliminary data.</text>
</comment>
<dbReference type="Proteomes" id="UP001196509">
    <property type="component" value="Unassembled WGS sequence"/>
</dbReference>
<reference evidence="2" key="1">
    <citation type="submission" date="2021-08" db="EMBL/GenBank/DDBJ databases">
        <title>Hoeflea bacterium WL0058 sp. nov., isolated from the sediment.</title>
        <authorList>
            <person name="Wang L."/>
            <person name="Zhang D."/>
        </authorList>
    </citation>
    <scope>NUCLEOTIDE SEQUENCE</scope>
    <source>
        <strain evidence="2">WL0058</strain>
    </source>
</reference>